<proteinExistence type="predicted"/>
<protein>
    <recommendedName>
        <fullName evidence="6">Late embryogenesis abundant protein LEA-2 subgroup domain-containing protein</fullName>
    </recommendedName>
</protein>
<keyword evidence="4 5" id="KW-0472">Membrane</keyword>
<dbReference type="GO" id="GO:0005886">
    <property type="term" value="C:plasma membrane"/>
    <property type="evidence" value="ECO:0007669"/>
    <property type="project" value="TreeGrafter"/>
</dbReference>
<dbReference type="EnsemblPlants" id="ONIVA10G19940.1">
    <property type="protein sequence ID" value="ONIVA10G19940.1"/>
    <property type="gene ID" value="ONIVA10G19940"/>
</dbReference>
<evidence type="ECO:0000259" key="6">
    <source>
        <dbReference type="Pfam" id="PF03168"/>
    </source>
</evidence>
<reference evidence="7" key="1">
    <citation type="submission" date="2015-04" db="UniProtKB">
        <authorList>
            <consortium name="EnsemblPlants"/>
        </authorList>
    </citation>
    <scope>IDENTIFICATION</scope>
    <source>
        <strain evidence="7">SL10</strain>
    </source>
</reference>
<dbReference type="PANTHER" id="PTHR31234:SF39">
    <property type="entry name" value="HARPIN-INDUCED PROTEIN 1 CONTAINING PROTEIN, EXPRESSED"/>
    <property type="match status" value="1"/>
</dbReference>
<dbReference type="InterPro" id="IPR004864">
    <property type="entry name" value="LEA_2"/>
</dbReference>
<keyword evidence="2 5" id="KW-0812">Transmembrane</keyword>
<keyword evidence="8" id="KW-1185">Reference proteome</keyword>
<dbReference type="AlphaFoldDB" id="A0A0E0IW13"/>
<dbReference type="HOGENOM" id="CLU_051752_5_0_1"/>
<dbReference type="eggNOG" id="ENOG502RY5H">
    <property type="taxonomic scope" value="Eukaryota"/>
</dbReference>
<dbReference type="STRING" id="4536.A0A0E0IW13"/>
<dbReference type="Gramene" id="ONIVA10G19940.1">
    <property type="protein sequence ID" value="ONIVA10G19940.1"/>
    <property type="gene ID" value="ONIVA10G19940"/>
</dbReference>
<name>A0A0E0IW13_ORYNI</name>
<dbReference type="GO" id="GO:0098542">
    <property type="term" value="P:defense response to other organism"/>
    <property type="evidence" value="ECO:0007669"/>
    <property type="project" value="InterPro"/>
</dbReference>
<sequence>MPTRRRGIAEGGHATRAAVVRCIVAAILAAIVVAGLVALVFWLVVRPKPIEYTVTSAAVRHLNVTPRDRGPGCSGPTVNATFYLNVTPRDRRPGCSGPTVNATFYLALAIDNPNRRVSMRYEDSVALRVLYGGSELELAAGYVVPGFHQPHRNETTLPVRAVARSAPFPVPVPDLVAWELEHDLAAGELSVDVEVTTGVRFIVGGVASRYYQVNVTCSPVNIGLSPSAARSFNSVPCDVEIS</sequence>
<feature type="domain" description="Late embryogenesis abundant protein LEA-2 subgroup" evidence="6">
    <location>
        <begin position="108"/>
        <end position="217"/>
    </location>
</feature>
<dbReference type="InterPro" id="IPR044839">
    <property type="entry name" value="NDR1-like"/>
</dbReference>
<accession>A0A0E0IW13</accession>
<evidence type="ECO:0000256" key="3">
    <source>
        <dbReference type="ARBA" id="ARBA00022989"/>
    </source>
</evidence>
<evidence type="ECO:0000313" key="8">
    <source>
        <dbReference type="Proteomes" id="UP000006591"/>
    </source>
</evidence>
<evidence type="ECO:0000256" key="4">
    <source>
        <dbReference type="ARBA" id="ARBA00023136"/>
    </source>
</evidence>
<evidence type="ECO:0000256" key="1">
    <source>
        <dbReference type="ARBA" id="ARBA00004167"/>
    </source>
</evidence>
<evidence type="ECO:0000313" key="7">
    <source>
        <dbReference type="EnsemblPlants" id="ONIVA10G19940.1"/>
    </source>
</evidence>
<evidence type="ECO:0000256" key="2">
    <source>
        <dbReference type="ARBA" id="ARBA00022692"/>
    </source>
</evidence>
<dbReference type="Proteomes" id="UP000006591">
    <property type="component" value="Chromosome 10"/>
</dbReference>
<comment type="subcellular location">
    <subcellularLocation>
        <location evidence="1">Membrane</location>
        <topology evidence="1">Single-pass membrane protein</topology>
    </subcellularLocation>
</comment>
<evidence type="ECO:0000256" key="5">
    <source>
        <dbReference type="SAM" id="Phobius"/>
    </source>
</evidence>
<reference evidence="7" key="2">
    <citation type="submission" date="2018-04" db="EMBL/GenBank/DDBJ databases">
        <title>OnivRS2 (Oryza nivara Reference Sequence Version 2).</title>
        <authorList>
            <person name="Zhang J."/>
            <person name="Kudrna D."/>
            <person name="Lee S."/>
            <person name="Talag J."/>
            <person name="Rajasekar S."/>
            <person name="Welchert J."/>
            <person name="Hsing Y.-I."/>
            <person name="Wing R.A."/>
        </authorList>
    </citation>
    <scope>NUCLEOTIDE SEQUENCE [LARGE SCALE GENOMIC DNA]</scope>
</reference>
<feature type="transmembrane region" description="Helical" evidence="5">
    <location>
        <begin position="20"/>
        <end position="45"/>
    </location>
</feature>
<dbReference type="Pfam" id="PF03168">
    <property type="entry name" value="LEA_2"/>
    <property type="match status" value="1"/>
</dbReference>
<keyword evidence="3 5" id="KW-1133">Transmembrane helix</keyword>
<organism evidence="7">
    <name type="scientific">Oryza nivara</name>
    <name type="common">Indian wild rice</name>
    <name type="synonym">Oryza sativa f. spontanea</name>
    <dbReference type="NCBI Taxonomy" id="4536"/>
    <lineage>
        <taxon>Eukaryota</taxon>
        <taxon>Viridiplantae</taxon>
        <taxon>Streptophyta</taxon>
        <taxon>Embryophyta</taxon>
        <taxon>Tracheophyta</taxon>
        <taxon>Spermatophyta</taxon>
        <taxon>Magnoliopsida</taxon>
        <taxon>Liliopsida</taxon>
        <taxon>Poales</taxon>
        <taxon>Poaceae</taxon>
        <taxon>BOP clade</taxon>
        <taxon>Oryzoideae</taxon>
        <taxon>Oryzeae</taxon>
        <taxon>Oryzinae</taxon>
        <taxon>Oryza</taxon>
    </lineage>
</organism>
<dbReference type="PANTHER" id="PTHR31234">
    <property type="entry name" value="LATE EMBRYOGENESIS ABUNDANT (LEA) HYDROXYPROLINE-RICH GLYCOPROTEIN FAMILY"/>
    <property type="match status" value="1"/>
</dbReference>
<dbReference type="OMA" id="SRYYRVH"/>